<keyword evidence="3 6" id="KW-0812">Transmembrane</keyword>
<dbReference type="InterPro" id="IPR000425">
    <property type="entry name" value="MIP"/>
</dbReference>
<evidence type="ECO:0000256" key="4">
    <source>
        <dbReference type="ARBA" id="ARBA00022989"/>
    </source>
</evidence>
<evidence type="ECO:0000256" key="6">
    <source>
        <dbReference type="RuleBase" id="RU000477"/>
    </source>
</evidence>
<reference evidence="10" key="3">
    <citation type="submission" date="2020-10" db="UniProtKB">
        <authorList>
            <consortium name="WormBaseParasite"/>
        </authorList>
    </citation>
    <scope>IDENTIFICATION</scope>
</reference>
<evidence type="ECO:0000313" key="10">
    <source>
        <dbReference type="WBParaSite" id="EgrG_000125550"/>
    </source>
</evidence>
<evidence type="ECO:0000256" key="5">
    <source>
        <dbReference type="ARBA" id="ARBA00023136"/>
    </source>
</evidence>
<keyword evidence="6" id="KW-0813">Transport</keyword>
<dbReference type="OrthoDB" id="3222at2759"/>
<keyword evidence="5 7" id="KW-0472">Membrane</keyword>
<dbReference type="Proteomes" id="UP000492820">
    <property type="component" value="Unassembled WGS sequence"/>
</dbReference>
<dbReference type="Gene3D" id="1.20.1080.10">
    <property type="entry name" value="Glycerol uptake facilitator protein"/>
    <property type="match status" value="1"/>
</dbReference>
<accession>A0A068WTF1</accession>
<dbReference type="GO" id="GO:0015250">
    <property type="term" value="F:water channel activity"/>
    <property type="evidence" value="ECO:0007669"/>
    <property type="project" value="TreeGrafter"/>
</dbReference>
<evidence type="ECO:0000256" key="7">
    <source>
        <dbReference type="SAM" id="Phobius"/>
    </source>
</evidence>
<comment type="subcellular location">
    <subcellularLocation>
        <location evidence="1">Membrane</location>
        <topology evidence="1">Multi-pass membrane protein</topology>
    </subcellularLocation>
</comment>
<protein>
    <submittedName>
        <fullName evidence="8 10">Aquaporin 4</fullName>
    </submittedName>
</protein>
<feature type="transmembrane region" description="Helical" evidence="7">
    <location>
        <begin position="128"/>
        <end position="149"/>
    </location>
</feature>
<feature type="transmembrane region" description="Helical" evidence="7">
    <location>
        <begin position="84"/>
        <end position="108"/>
    </location>
</feature>
<dbReference type="GO" id="GO:0005886">
    <property type="term" value="C:plasma membrane"/>
    <property type="evidence" value="ECO:0007669"/>
    <property type="project" value="TreeGrafter"/>
</dbReference>
<evidence type="ECO:0000313" key="9">
    <source>
        <dbReference type="Proteomes" id="UP000492820"/>
    </source>
</evidence>
<evidence type="ECO:0000313" key="8">
    <source>
        <dbReference type="EMBL" id="CDS21752.1"/>
    </source>
</evidence>
<name>A0A068WTF1_ECHGR</name>
<comment type="similarity">
    <text evidence="2 6">Belongs to the MIP/aquaporin (TC 1.A.8) family.</text>
</comment>
<dbReference type="PANTHER" id="PTHR19139:SF199">
    <property type="entry name" value="MIP17260P"/>
    <property type="match status" value="1"/>
</dbReference>
<reference evidence="8" key="2">
    <citation type="submission" date="2014-06" db="EMBL/GenBank/DDBJ databases">
        <authorList>
            <person name="Aslett M."/>
        </authorList>
    </citation>
    <scope>NUCLEOTIDE SEQUENCE</scope>
</reference>
<reference evidence="8 9" key="1">
    <citation type="journal article" date="2013" name="Nature">
        <title>The genomes of four tapeworm species reveal adaptations to parasitism.</title>
        <authorList>
            <person name="Tsai I.J."/>
            <person name="Zarowiecki M."/>
            <person name="Holroyd N."/>
            <person name="Garciarrubio A."/>
            <person name="Sanchez-Flores A."/>
            <person name="Brooks K.L."/>
            <person name="Tracey A."/>
            <person name="Bobes R.J."/>
            <person name="Fragoso G."/>
            <person name="Sciutto E."/>
            <person name="Aslett M."/>
            <person name="Beasley H."/>
            <person name="Bennett H.M."/>
            <person name="Cai J."/>
            <person name="Camicia F."/>
            <person name="Clark R."/>
            <person name="Cucher M."/>
            <person name="De Silva N."/>
            <person name="Day T.A."/>
            <person name="Deplazes P."/>
            <person name="Estrada K."/>
            <person name="Fernandez C."/>
            <person name="Holland P.W."/>
            <person name="Hou J."/>
            <person name="Hu S."/>
            <person name="Huckvale T."/>
            <person name="Hung S.S."/>
            <person name="Kamenetzky L."/>
            <person name="Keane J.A."/>
            <person name="Kiss F."/>
            <person name="Koziol U."/>
            <person name="Lambert O."/>
            <person name="Liu K."/>
            <person name="Luo X."/>
            <person name="Luo Y."/>
            <person name="Macchiaroli N."/>
            <person name="Nichol S."/>
            <person name="Paps J."/>
            <person name="Parkinson J."/>
            <person name="Pouchkina-Stantcheva N."/>
            <person name="Riddiford N."/>
            <person name="Rosenzvit M."/>
            <person name="Salinas G."/>
            <person name="Wasmuth J.D."/>
            <person name="Zamanian M."/>
            <person name="Zheng Y."/>
            <person name="Cai X."/>
            <person name="Soberon X."/>
            <person name="Olson P.D."/>
            <person name="Laclette J.P."/>
            <person name="Brehm K."/>
            <person name="Berriman M."/>
            <person name="Garciarrubio A."/>
            <person name="Bobes R.J."/>
            <person name="Fragoso G."/>
            <person name="Sanchez-Flores A."/>
            <person name="Estrada K."/>
            <person name="Cevallos M.A."/>
            <person name="Morett E."/>
            <person name="Gonzalez V."/>
            <person name="Portillo T."/>
            <person name="Ochoa-Leyva A."/>
            <person name="Jose M.V."/>
            <person name="Sciutto E."/>
            <person name="Landa A."/>
            <person name="Jimenez L."/>
            <person name="Valdes V."/>
            <person name="Carrero J.C."/>
            <person name="Larralde C."/>
            <person name="Morales-Montor J."/>
            <person name="Limon-Lason J."/>
            <person name="Soberon X."/>
            <person name="Laclette J.P."/>
        </authorList>
    </citation>
    <scope>NUCLEOTIDE SEQUENCE [LARGE SCALE GENOMIC DNA]</scope>
</reference>
<proteinExistence type="inferred from homology"/>
<feature type="transmembrane region" description="Helical" evidence="7">
    <location>
        <begin position="43"/>
        <end position="63"/>
    </location>
</feature>
<feature type="transmembrane region" description="Helical" evidence="7">
    <location>
        <begin position="210"/>
        <end position="234"/>
    </location>
</feature>
<organism evidence="8">
    <name type="scientific">Echinococcus granulosus</name>
    <name type="common">Hydatid tapeworm</name>
    <dbReference type="NCBI Taxonomy" id="6210"/>
    <lineage>
        <taxon>Eukaryota</taxon>
        <taxon>Metazoa</taxon>
        <taxon>Spiralia</taxon>
        <taxon>Lophotrochozoa</taxon>
        <taxon>Platyhelminthes</taxon>
        <taxon>Cestoda</taxon>
        <taxon>Eucestoda</taxon>
        <taxon>Cyclophyllidea</taxon>
        <taxon>Taeniidae</taxon>
        <taxon>Echinococcus</taxon>
        <taxon>Echinococcus granulosus group</taxon>
    </lineage>
</organism>
<evidence type="ECO:0000256" key="1">
    <source>
        <dbReference type="ARBA" id="ARBA00004141"/>
    </source>
</evidence>
<dbReference type="PANTHER" id="PTHR19139">
    <property type="entry name" value="AQUAPORIN TRANSPORTER"/>
    <property type="match status" value="1"/>
</dbReference>
<dbReference type="Pfam" id="PF00230">
    <property type="entry name" value="MIP"/>
    <property type="match status" value="1"/>
</dbReference>
<dbReference type="WBParaSite" id="EgrG_000125550">
    <property type="protein sequence ID" value="EgrG_000125550"/>
    <property type="gene ID" value="EgrG_000125550"/>
</dbReference>
<evidence type="ECO:0000256" key="2">
    <source>
        <dbReference type="ARBA" id="ARBA00006175"/>
    </source>
</evidence>
<dbReference type="PRINTS" id="PR00783">
    <property type="entry name" value="MINTRINSICP"/>
</dbReference>
<dbReference type="InterPro" id="IPR034294">
    <property type="entry name" value="Aquaporin_transptr"/>
</dbReference>
<keyword evidence="4 7" id="KW-1133">Transmembrane helix</keyword>
<gene>
    <name evidence="8" type="ORF">EgrG_000125550</name>
</gene>
<sequence length="266" mass="29089">MTKNPVPSIYWNLFQIFVCEAVAAGIPSLPCFLLPNPINSPDIVVPLIFGISVSVALWITGATSGGHINPMVTLAAAVTRRVQIIYVPAYIVGQFTGALIAMGIAWWVSPFRPQEPNNFGLTLPGANVSNGAAIVIEMVATLTLILVVLASLDEVRDQSWRLDTCNNFPLILLVVITANMALTIPISGGSMNPTRSIAAAIYQQNYDRQWIYFIGPPVGCLLACFLYEIIICPFSSLRRTRMWLTSHDFDRHCKYDTDAADDLGNS</sequence>
<evidence type="ECO:0000256" key="3">
    <source>
        <dbReference type="ARBA" id="ARBA00022692"/>
    </source>
</evidence>
<dbReference type="AlphaFoldDB" id="A0A068WTF1"/>
<dbReference type="EMBL" id="LK028584">
    <property type="protein sequence ID" value="CDS21752.1"/>
    <property type="molecule type" value="Genomic_DNA"/>
</dbReference>
<dbReference type="InterPro" id="IPR023271">
    <property type="entry name" value="Aquaporin-like"/>
</dbReference>
<dbReference type="SUPFAM" id="SSF81338">
    <property type="entry name" value="Aquaporin-like"/>
    <property type="match status" value="1"/>
</dbReference>
<feature type="transmembrane region" description="Helical" evidence="7">
    <location>
        <begin position="170"/>
        <end position="190"/>
    </location>
</feature>